<reference evidence="7 8" key="1">
    <citation type="journal article" date="2018" name="Mol. Ecol.">
        <title>The obligate alkalophilic soda-lake fungus Sodiomyces alkalinus has shifted to a protein diet.</title>
        <authorList>
            <person name="Grum-Grzhimaylo A.A."/>
            <person name="Falkoski D.L."/>
            <person name="van den Heuvel J."/>
            <person name="Valero-Jimenez C.A."/>
            <person name="Min B."/>
            <person name="Choi I.G."/>
            <person name="Lipzen A."/>
            <person name="Daum C.G."/>
            <person name="Aanen D.K."/>
            <person name="Tsang A."/>
            <person name="Henrissat B."/>
            <person name="Bilanenko E.N."/>
            <person name="de Vries R.P."/>
            <person name="van Kan J.A.L."/>
            <person name="Grigoriev I.V."/>
            <person name="Debets A.J.M."/>
        </authorList>
    </citation>
    <scope>NUCLEOTIDE SEQUENCE [LARGE SCALE GENOMIC DNA]</scope>
    <source>
        <strain evidence="7 8">F11</strain>
    </source>
</reference>
<evidence type="ECO:0000256" key="2">
    <source>
        <dbReference type="ARBA" id="ARBA00022692"/>
    </source>
</evidence>
<dbReference type="EMBL" id="ML119053">
    <property type="protein sequence ID" value="ROT39808.1"/>
    <property type="molecule type" value="Genomic_DNA"/>
</dbReference>
<dbReference type="GO" id="GO:0005741">
    <property type="term" value="C:mitochondrial outer membrane"/>
    <property type="evidence" value="ECO:0007669"/>
    <property type="project" value="TreeGrafter"/>
</dbReference>
<dbReference type="AlphaFoldDB" id="A0A3N2PZF4"/>
<protein>
    <recommendedName>
        <fullName evidence="9">Autophagy-related protein 33</fullName>
    </recommendedName>
</protein>
<evidence type="ECO:0000256" key="3">
    <source>
        <dbReference type="ARBA" id="ARBA00022989"/>
    </source>
</evidence>
<proteinExistence type="inferred from homology"/>
<keyword evidence="8" id="KW-1185">Reference proteome</keyword>
<dbReference type="RefSeq" id="XP_028467614.1">
    <property type="nucleotide sequence ID" value="XM_028611587.1"/>
</dbReference>
<dbReference type="InterPro" id="IPR051668">
    <property type="entry name" value="ATG33"/>
</dbReference>
<keyword evidence="3" id="KW-1133">Transmembrane helix</keyword>
<evidence type="ECO:0000313" key="8">
    <source>
        <dbReference type="Proteomes" id="UP000272025"/>
    </source>
</evidence>
<keyword evidence="4" id="KW-0472">Membrane</keyword>
<evidence type="ECO:0000256" key="4">
    <source>
        <dbReference type="ARBA" id="ARBA00023136"/>
    </source>
</evidence>
<evidence type="ECO:0008006" key="9">
    <source>
        <dbReference type="Google" id="ProtNLM"/>
    </source>
</evidence>
<evidence type="ECO:0000256" key="6">
    <source>
        <dbReference type="SAM" id="MobiDB-lite"/>
    </source>
</evidence>
<dbReference type="GO" id="GO:0000422">
    <property type="term" value="P:autophagy of mitochondrion"/>
    <property type="evidence" value="ECO:0007669"/>
    <property type="project" value="TreeGrafter"/>
</dbReference>
<evidence type="ECO:0000256" key="1">
    <source>
        <dbReference type="ARBA" id="ARBA00004141"/>
    </source>
</evidence>
<organism evidence="7 8">
    <name type="scientific">Sodiomyces alkalinus (strain CBS 110278 / VKM F-3762 / F11)</name>
    <name type="common">Alkaliphilic filamentous fungus</name>
    <dbReference type="NCBI Taxonomy" id="1314773"/>
    <lineage>
        <taxon>Eukaryota</taxon>
        <taxon>Fungi</taxon>
        <taxon>Dikarya</taxon>
        <taxon>Ascomycota</taxon>
        <taxon>Pezizomycotina</taxon>
        <taxon>Sordariomycetes</taxon>
        <taxon>Hypocreomycetidae</taxon>
        <taxon>Glomerellales</taxon>
        <taxon>Plectosphaerellaceae</taxon>
        <taxon>Sodiomyces</taxon>
    </lineage>
</organism>
<gene>
    <name evidence="7" type="ORF">SODALDRAFT_331927</name>
</gene>
<keyword evidence="2" id="KW-0812">Transmembrane</keyword>
<accession>A0A3N2PZF4</accession>
<dbReference type="PANTHER" id="PTHR37278">
    <property type="entry name" value="AUTOPHAGY-RELATED PROTEIN 33-RELATED"/>
    <property type="match status" value="1"/>
</dbReference>
<comment type="similarity">
    <text evidence="5">Belongs to the ATG33 family.</text>
</comment>
<dbReference type="PROSITE" id="PS51257">
    <property type="entry name" value="PROKAR_LIPOPROTEIN"/>
    <property type="match status" value="1"/>
</dbReference>
<comment type="subcellular location">
    <subcellularLocation>
        <location evidence="1">Membrane</location>
        <topology evidence="1">Multi-pass membrane protein</topology>
    </subcellularLocation>
</comment>
<sequence length="220" mass="23268">MTSRGVSLLKFVGTVSLGLLTGLSCSLAAVTVPSILSLPSASSAARAYRNLAPTSSLRLRSLTTVSSASFLLAFYLSPRSYRHPYLIYASTLALASSFADQIAPYILGSSDDEASREETAARRQARHERLAARNAARAARMEASYEVVGDVASEEGTGSASGGDDFDAEEEEEFNGEEVRGEIEDFLKAQRVQTGIASVGFLLSLVGVWGDGALKLLCCG</sequence>
<name>A0A3N2PZF4_SODAK</name>
<dbReference type="OrthoDB" id="5336366at2759"/>
<dbReference type="GO" id="GO:0016236">
    <property type="term" value="P:macroautophagy"/>
    <property type="evidence" value="ECO:0007669"/>
    <property type="project" value="TreeGrafter"/>
</dbReference>
<dbReference type="GeneID" id="39580065"/>
<feature type="region of interest" description="Disordered" evidence="6">
    <location>
        <begin position="152"/>
        <end position="177"/>
    </location>
</feature>
<dbReference type="Proteomes" id="UP000272025">
    <property type="component" value="Unassembled WGS sequence"/>
</dbReference>
<feature type="compositionally biased region" description="Acidic residues" evidence="6">
    <location>
        <begin position="164"/>
        <end position="176"/>
    </location>
</feature>
<evidence type="ECO:0000313" key="7">
    <source>
        <dbReference type="EMBL" id="ROT39808.1"/>
    </source>
</evidence>
<evidence type="ECO:0000256" key="5">
    <source>
        <dbReference type="ARBA" id="ARBA00038013"/>
    </source>
</evidence>
<dbReference type="PANTHER" id="PTHR37278:SF1">
    <property type="entry name" value="AUTOPHAGY-RELATED PROTEIN 33-RELATED"/>
    <property type="match status" value="1"/>
</dbReference>